<gene>
    <name evidence="2" type="ORF">niasHT_004623</name>
</gene>
<feature type="compositionally biased region" description="Basic and acidic residues" evidence="1">
    <location>
        <begin position="232"/>
        <end position="247"/>
    </location>
</feature>
<keyword evidence="3" id="KW-1185">Reference proteome</keyword>
<dbReference type="Proteomes" id="UP001620626">
    <property type="component" value="Unassembled WGS sequence"/>
</dbReference>
<organism evidence="2 3">
    <name type="scientific">Heterodera trifolii</name>
    <dbReference type="NCBI Taxonomy" id="157864"/>
    <lineage>
        <taxon>Eukaryota</taxon>
        <taxon>Metazoa</taxon>
        <taxon>Ecdysozoa</taxon>
        <taxon>Nematoda</taxon>
        <taxon>Chromadorea</taxon>
        <taxon>Rhabditida</taxon>
        <taxon>Tylenchina</taxon>
        <taxon>Tylenchomorpha</taxon>
        <taxon>Tylenchoidea</taxon>
        <taxon>Heteroderidae</taxon>
        <taxon>Heteroderinae</taxon>
        <taxon>Heterodera</taxon>
    </lineage>
</organism>
<comment type="caution">
    <text evidence="2">The sequence shown here is derived from an EMBL/GenBank/DDBJ whole genome shotgun (WGS) entry which is preliminary data.</text>
</comment>
<evidence type="ECO:0000313" key="3">
    <source>
        <dbReference type="Proteomes" id="UP001620626"/>
    </source>
</evidence>
<evidence type="ECO:0000256" key="1">
    <source>
        <dbReference type="SAM" id="MobiDB-lite"/>
    </source>
</evidence>
<proteinExistence type="predicted"/>
<sequence length="247" mass="26857">MNRSESMQQKGSERTERTEHSPPATRQQPLLPSPPPLRPPGDYRMPCVVIALSLSYLSLLNTVFPLLTQKKCHDHLISANDGCSRTVWRSDVSTALPSPSHHHQIIIHSHQQNWETMTRQITGEEQQLTSPGGGRERGPLFVSSMPNPGANSATTTTAVPSSPILFKNDRGACLALSLSNWDAQQQPLGVYPPMGNEWKTPQGLALINSSADLLIILSSGPLPAAVPSPMANDHDPGKISQKDSRKS</sequence>
<protein>
    <submittedName>
        <fullName evidence="2">Uncharacterized protein</fullName>
    </submittedName>
</protein>
<reference evidence="2 3" key="1">
    <citation type="submission" date="2024-10" db="EMBL/GenBank/DDBJ databases">
        <authorList>
            <person name="Kim D."/>
        </authorList>
    </citation>
    <scope>NUCLEOTIDE SEQUENCE [LARGE SCALE GENOMIC DNA]</scope>
    <source>
        <strain evidence="2">BH-2024</strain>
    </source>
</reference>
<dbReference type="AlphaFoldDB" id="A0ABD2M7F5"/>
<dbReference type="EMBL" id="JBICBT010000101">
    <property type="protein sequence ID" value="KAL3123451.1"/>
    <property type="molecule type" value="Genomic_DNA"/>
</dbReference>
<feature type="compositionally biased region" description="Polar residues" evidence="1">
    <location>
        <begin position="1"/>
        <end position="10"/>
    </location>
</feature>
<feature type="compositionally biased region" description="Basic and acidic residues" evidence="1">
    <location>
        <begin position="11"/>
        <end position="20"/>
    </location>
</feature>
<feature type="region of interest" description="Disordered" evidence="1">
    <location>
        <begin position="1"/>
        <end position="39"/>
    </location>
</feature>
<name>A0ABD2M7F5_9BILA</name>
<feature type="region of interest" description="Disordered" evidence="1">
    <location>
        <begin position="226"/>
        <end position="247"/>
    </location>
</feature>
<evidence type="ECO:0000313" key="2">
    <source>
        <dbReference type="EMBL" id="KAL3123451.1"/>
    </source>
</evidence>
<accession>A0ABD2M7F5</accession>